<dbReference type="Proteomes" id="UP001178508">
    <property type="component" value="Chromosome 22"/>
</dbReference>
<feature type="domain" description="TNFR-Cys" evidence="4">
    <location>
        <begin position="100"/>
        <end position="138"/>
    </location>
</feature>
<evidence type="ECO:0000313" key="5">
    <source>
        <dbReference type="EMBL" id="CAJ1084479.1"/>
    </source>
</evidence>
<dbReference type="SUPFAM" id="SSF57586">
    <property type="entry name" value="TNF receptor-like"/>
    <property type="match status" value="2"/>
</dbReference>
<reference evidence="5" key="1">
    <citation type="submission" date="2023-08" db="EMBL/GenBank/DDBJ databases">
        <authorList>
            <person name="Alioto T."/>
            <person name="Alioto T."/>
            <person name="Gomez Garrido J."/>
        </authorList>
    </citation>
    <scope>NUCLEOTIDE SEQUENCE</scope>
</reference>
<feature type="region of interest" description="Disordered" evidence="1">
    <location>
        <begin position="239"/>
        <end position="292"/>
    </location>
</feature>
<gene>
    <name evidence="5" type="ORF">XNOV1_A005664</name>
</gene>
<keyword evidence="5" id="KW-0675">Receptor</keyword>
<feature type="transmembrane region" description="Helical" evidence="2">
    <location>
        <begin position="188"/>
        <end position="208"/>
    </location>
</feature>
<evidence type="ECO:0000313" key="6">
    <source>
        <dbReference type="Proteomes" id="UP001178508"/>
    </source>
</evidence>
<dbReference type="Pfam" id="PF00020">
    <property type="entry name" value="TNFR_c6"/>
    <property type="match status" value="1"/>
</dbReference>
<keyword evidence="3" id="KW-0732">Signal</keyword>
<dbReference type="InterPro" id="IPR052135">
    <property type="entry name" value="TNFRSF5"/>
</dbReference>
<evidence type="ECO:0000256" key="2">
    <source>
        <dbReference type="SAM" id="Phobius"/>
    </source>
</evidence>
<keyword evidence="2" id="KW-0472">Membrane</keyword>
<keyword evidence="2" id="KW-1133">Transmembrane helix</keyword>
<dbReference type="SMART" id="SM00208">
    <property type="entry name" value="TNFR"/>
    <property type="match status" value="3"/>
</dbReference>
<dbReference type="GO" id="GO:0009897">
    <property type="term" value="C:external side of plasma membrane"/>
    <property type="evidence" value="ECO:0007669"/>
    <property type="project" value="TreeGrafter"/>
</dbReference>
<dbReference type="CDD" id="cd13422">
    <property type="entry name" value="TNFRSF5_teleost"/>
    <property type="match status" value="1"/>
</dbReference>
<keyword evidence="2" id="KW-0812">Transmembrane</keyword>
<dbReference type="GO" id="GO:0002768">
    <property type="term" value="P:immune response-regulating cell surface receptor signaling pathway"/>
    <property type="evidence" value="ECO:0007669"/>
    <property type="project" value="TreeGrafter"/>
</dbReference>
<accession>A0AAV1HGI9</accession>
<protein>
    <submittedName>
        <fullName evidence="5">Tumor necrosis factor receptor superfamily member 5</fullName>
    </submittedName>
</protein>
<dbReference type="PANTHER" id="PTHR46875">
    <property type="entry name" value="TUMOR NECROSIS FACTOR RECEPTOR SUPERFAMILY MEMBER 5"/>
    <property type="match status" value="1"/>
</dbReference>
<feature type="compositionally biased region" description="Basic and acidic residues" evidence="1">
    <location>
        <begin position="239"/>
        <end position="256"/>
    </location>
</feature>
<feature type="domain" description="TNFR-Cys" evidence="4">
    <location>
        <begin position="141"/>
        <end position="180"/>
    </location>
</feature>
<feature type="signal peptide" evidence="3">
    <location>
        <begin position="1"/>
        <end position="17"/>
    </location>
</feature>
<dbReference type="GO" id="GO:0035631">
    <property type="term" value="C:CD40 receptor complex"/>
    <property type="evidence" value="ECO:0007669"/>
    <property type="project" value="TreeGrafter"/>
</dbReference>
<feature type="domain" description="TNFR-Cys" evidence="4">
    <location>
        <begin position="21"/>
        <end position="54"/>
    </location>
</feature>
<dbReference type="InterPro" id="IPR034053">
    <property type="entry name" value="TNFRSF5_N_teleost"/>
</dbReference>
<dbReference type="AlphaFoldDB" id="A0AAV1HGI9"/>
<keyword evidence="6" id="KW-1185">Reference proteome</keyword>
<name>A0AAV1HGI9_XYRNO</name>
<evidence type="ECO:0000259" key="4">
    <source>
        <dbReference type="SMART" id="SM00208"/>
    </source>
</evidence>
<feature type="chain" id="PRO_5043595050" evidence="3">
    <location>
        <begin position="18"/>
        <end position="292"/>
    </location>
</feature>
<dbReference type="PANTHER" id="PTHR46875:SF3">
    <property type="entry name" value="CD40 MOLECULE, TNF RECEPTOR SUPERFAMILY MEMBER 5"/>
    <property type="match status" value="1"/>
</dbReference>
<proteinExistence type="predicted"/>
<organism evidence="5 6">
    <name type="scientific">Xyrichtys novacula</name>
    <name type="common">Pearly razorfish</name>
    <name type="synonym">Hemipteronotus novacula</name>
    <dbReference type="NCBI Taxonomy" id="13765"/>
    <lineage>
        <taxon>Eukaryota</taxon>
        <taxon>Metazoa</taxon>
        <taxon>Chordata</taxon>
        <taxon>Craniata</taxon>
        <taxon>Vertebrata</taxon>
        <taxon>Euteleostomi</taxon>
        <taxon>Actinopterygii</taxon>
        <taxon>Neopterygii</taxon>
        <taxon>Teleostei</taxon>
        <taxon>Neoteleostei</taxon>
        <taxon>Acanthomorphata</taxon>
        <taxon>Eupercaria</taxon>
        <taxon>Labriformes</taxon>
        <taxon>Labridae</taxon>
        <taxon>Xyrichtys</taxon>
    </lineage>
</organism>
<dbReference type="Gene3D" id="2.10.50.10">
    <property type="entry name" value="Tumor Necrosis Factor Receptor, subunit A, domain 2"/>
    <property type="match status" value="3"/>
</dbReference>
<sequence>MKMHLLLVFAFIVVVSAQPQCDPETQYEKNGACCKMCPPGTRMLSSGTCDEPRCEDCGEREYQDKYTTEPKCQRQPYCDPNKNFNQAIHVSKKKATICECKHGFHCSSEQCIICVPHTICPQGKGAKIKGNHSRDTECEVCTDGTFSDVSSWDSECKKWTECGNDYHIKETGTASSDNICEQNSRTHIYVLVALGVIALILFALVLGYKVCIRRRNAKGTFKDCLESCLVDKKENVPVLDNPHEERPMIQEQHESIPEENEEVGYTVNGQPVQQDLSKEEQLSQEESQSTNL</sequence>
<evidence type="ECO:0000256" key="3">
    <source>
        <dbReference type="SAM" id="SignalP"/>
    </source>
</evidence>
<evidence type="ECO:0000256" key="1">
    <source>
        <dbReference type="SAM" id="MobiDB-lite"/>
    </source>
</evidence>
<dbReference type="EMBL" id="OY660885">
    <property type="protein sequence ID" value="CAJ1084479.1"/>
    <property type="molecule type" value="Genomic_DNA"/>
</dbReference>
<dbReference type="InterPro" id="IPR001368">
    <property type="entry name" value="TNFR/NGFR_Cys_rich_reg"/>
</dbReference>